<dbReference type="EMBL" id="CP001810">
    <property type="protein sequence ID" value="ADL33328.1"/>
    <property type="molecule type" value="Genomic_DNA"/>
</dbReference>
<dbReference type="Proteomes" id="UP000001299">
    <property type="component" value="Chromosome 1"/>
</dbReference>
<dbReference type="CDD" id="cd01106">
    <property type="entry name" value="HTH_TipAL-Mta"/>
    <property type="match status" value="1"/>
</dbReference>
<evidence type="ECO:0000259" key="2">
    <source>
        <dbReference type="PROSITE" id="PS50937"/>
    </source>
</evidence>
<gene>
    <name evidence="3" type="ordered locus">bpr_I0583</name>
</gene>
<dbReference type="eggNOG" id="COG0789">
    <property type="taxonomic scope" value="Bacteria"/>
</dbReference>
<dbReference type="InterPro" id="IPR047057">
    <property type="entry name" value="MerR_fam"/>
</dbReference>
<dbReference type="Gene3D" id="1.10.1660.10">
    <property type="match status" value="1"/>
</dbReference>
<dbReference type="AlphaFoldDB" id="E0S0K3"/>
<dbReference type="Gene3D" id="3.40.50.150">
    <property type="entry name" value="Vaccinia Virus protein VP39"/>
    <property type="match status" value="1"/>
</dbReference>
<dbReference type="HOGENOM" id="CLU_057314_0_0_9"/>
<dbReference type="STRING" id="515622.bpr_I0583"/>
<proteinExistence type="predicted"/>
<feature type="domain" description="HTH merR-type" evidence="2">
    <location>
        <begin position="14"/>
        <end position="83"/>
    </location>
</feature>
<reference evidence="3 4" key="1">
    <citation type="journal article" date="2010" name="PLoS ONE">
        <title>The glycobiome of the rumen bacterium Butyrivibrio proteoclasticus B316(T) highlights adaptation to a polysaccharide-rich environment.</title>
        <authorList>
            <person name="Kelly W.J."/>
            <person name="Leahy S.C."/>
            <person name="Altermann E."/>
            <person name="Yeoman C.J."/>
            <person name="Dunne J.C."/>
            <person name="Kong Z."/>
            <person name="Pacheco D.M."/>
            <person name="Li D."/>
            <person name="Noel S.J."/>
            <person name="Moon C.D."/>
            <person name="Cookson A.L."/>
            <person name="Attwood G.T."/>
        </authorList>
    </citation>
    <scope>NUCLEOTIDE SEQUENCE [LARGE SCALE GENOMIC DNA]</scope>
    <source>
        <strain evidence="4">ATCC 51982 / DSM 14932 / B316</strain>
    </source>
</reference>
<protein>
    <submittedName>
        <fullName evidence="3">Transcriptional regulator MerR family</fullName>
    </submittedName>
</protein>
<dbReference type="GO" id="GO:0003677">
    <property type="term" value="F:DNA binding"/>
    <property type="evidence" value="ECO:0007669"/>
    <property type="project" value="UniProtKB-KW"/>
</dbReference>
<dbReference type="InterPro" id="IPR009061">
    <property type="entry name" value="DNA-bd_dom_put_sf"/>
</dbReference>
<evidence type="ECO:0000256" key="1">
    <source>
        <dbReference type="ARBA" id="ARBA00023125"/>
    </source>
</evidence>
<evidence type="ECO:0000313" key="4">
    <source>
        <dbReference type="Proteomes" id="UP000001299"/>
    </source>
</evidence>
<accession>E0S0K3</accession>
<dbReference type="PRINTS" id="PR00040">
    <property type="entry name" value="HTHMERR"/>
</dbReference>
<dbReference type="PROSITE" id="PS50937">
    <property type="entry name" value="HTH_MERR_2"/>
    <property type="match status" value="1"/>
</dbReference>
<name>E0S0K3_BUTPB</name>
<dbReference type="InterPro" id="IPR000551">
    <property type="entry name" value="MerR-type_HTH_dom"/>
</dbReference>
<organism evidence="3 4">
    <name type="scientific">Butyrivibrio proteoclasticus (strain ATCC 51982 / DSM 14932 / B316)</name>
    <name type="common">Clostridium proteoclasticum</name>
    <dbReference type="NCBI Taxonomy" id="515622"/>
    <lineage>
        <taxon>Bacteria</taxon>
        <taxon>Bacillati</taxon>
        <taxon>Bacillota</taxon>
        <taxon>Clostridia</taxon>
        <taxon>Lachnospirales</taxon>
        <taxon>Lachnospiraceae</taxon>
        <taxon>Butyrivibrio</taxon>
    </lineage>
</organism>
<dbReference type="SUPFAM" id="SSF53335">
    <property type="entry name" value="S-adenosyl-L-methionine-dependent methyltransferases"/>
    <property type="match status" value="1"/>
</dbReference>
<dbReference type="SUPFAM" id="SSF46955">
    <property type="entry name" value="Putative DNA-binding domain"/>
    <property type="match status" value="1"/>
</dbReference>
<keyword evidence="4" id="KW-1185">Reference proteome</keyword>
<dbReference type="eggNOG" id="COG0500">
    <property type="taxonomic scope" value="Bacteria"/>
</dbReference>
<sequence>MHLPKKEGINMKEKMTSGEIAKQAGVSTKALRIYDEKGLLKPVGHSDGNYKLYDKSSLIILEKIIALKHIGFSLEEIKCSLENYEQSSIREILEKQLEMMDQKIYELQKAAKCIESALARFDENPDWDDIADIIRKMEMSQGADERRWYAAEHAADGIEWYEKIFNSLSFEENDTVLDLGCSYGLLWRKNWDRIPKGFNVLGVDIHGNWAADLYNYLEDNRETLPEGSDIQIFFSNLEKDETWEKIREKKYYKIIAHYLLSYLHDDAYFIQNVAQVLAPGGMFSVNHYGEAVKEYNFWEKCLTEASLDISFALKKRQERRQADAEFEALLSENFDRVEKIALPGPLAFDSTDALFDRMQMKYPEGGKYLEDNRDAIEKYFATVLLKDGSVTVDMDSTFYHCYKREG</sequence>
<keyword evidence="1" id="KW-0238">DNA-binding</keyword>
<dbReference type="InterPro" id="IPR029063">
    <property type="entry name" value="SAM-dependent_MTases_sf"/>
</dbReference>
<dbReference type="PANTHER" id="PTHR30204">
    <property type="entry name" value="REDOX-CYCLING DRUG-SENSING TRANSCRIPTIONAL ACTIVATOR SOXR"/>
    <property type="match status" value="1"/>
</dbReference>
<dbReference type="Pfam" id="PF13411">
    <property type="entry name" value="MerR_1"/>
    <property type="match status" value="1"/>
</dbReference>
<dbReference type="KEGG" id="bpb:bpr_I0583"/>
<evidence type="ECO:0000313" key="3">
    <source>
        <dbReference type="EMBL" id="ADL33328.1"/>
    </source>
</evidence>
<dbReference type="PROSITE" id="PS00552">
    <property type="entry name" value="HTH_MERR_1"/>
    <property type="match status" value="1"/>
</dbReference>
<dbReference type="PANTHER" id="PTHR30204:SF96">
    <property type="entry name" value="CHROMOSOME-ANCHORING PROTEIN RACA"/>
    <property type="match status" value="1"/>
</dbReference>
<dbReference type="CDD" id="cd02440">
    <property type="entry name" value="AdoMet_MTases"/>
    <property type="match status" value="1"/>
</dbReference>
<dbReference type="GO" id="GO:0003700">
    <property type="term" value="F:DNA-binding transcription factor activity"/>
    <property type="evidence" value="ECO:0007669"/>
    <property type="project" value="InterPro"/>
</dbReference>
<dbReference type="SMART" id="SM00422">
    <property type="entry name" value="HTH_MERR"/>
    <property type="match status" value="1"/>
</dbReference>